<evidence type="ECO:0000313" key="15">
    <source>
        <dbReference type="Proteomes" id="UP000823886"/>
    </source>
</evidence>
<dbReference type="PANTHER" id="PTHR34220:SF11">
    <property type="entry name" value="SENSOR PROTEIN KINASE HPTS"/>
    <property type="match status" value="1"/>
</dbReference>
<evidence type="ECO:0000313" key="14">
    <source>
        <dbReference type="EMBL" id="HJC62717.1"/>
    </source>
</evidence>
<evidence type="ECO:0000256" key="12">
    <source>
        <dbReference type="SAM" id="Phobius"/>
    </source>
</evidence>
<keyword evidence="9 12" id="KW-1133">Transmembrane helix</keyword>
<evidence type="ECO:0000256" key="7">
    <source>
        <dbReference type="ARBA" id="ARBA00022777"/>
    </source>
</evidence>
<evidence type="ECO:0000256" key="11">
    <source>
        <dbReference type="ARBA" id="ARBA00023136"/>
    </source>
</evidence>
<keyword evidence="10" id="KW-0902">Two-component regulatory system</keyword>
<comment type="subcellular location">
    <subcellularLocation>
        <location evidence="1">Cell membrane</location>
        <topology evidence="1">Multi-pass membrane protein</topology>
    </subcellularLocation>
</comment>
<keyword evidence="11 12" id="KW-0472">Membrane</keyword>
<dbReference type="GO" id="GO:0000155">
    <property type="term" value="F:phosphorelay sensor kinase activity"/>
    <property type="evidence" value="ECO:0007669"/>
    <property type="project" value="InterPro"/>
</dbReference>
<dbReference type="AlphaFoldDB" id="A0A9D2PN62"/>
<dbReference type="Proteomes" id="UP000823886">
    <property type="component" value="Unassembled WGS sequence"/>
</dbReference>
<dbReference type="GO" id="GO:0005524">
    <property type="term" value="F:ATP binding"/>
    <property type="evidence" value="ECO:0007669"/>
    <property type="project" value="UniProtKB-KW"/>
</dbReference>
<feature type="transmembrane region" description="Helical" evidence="12">
    <location>
        <begin position="20"/>
        <end position="44"/>
    </location>
</feature>
<dbReference type="Gene3D" id="3.30.565.10">
    <property type="entry name" value="Histidine kinase-like ATPase, C-terminal domain"/>
    <property type="match status" value="1"/>
</dbReference>
<evidence type="ECO:0000256" key="4">
    <source>
        <dbReference type="ARBA" id="ARBA00022679"/>
    </source>
</evidence>
<dbReference type="InterPro" id="IPR010559">
    <property type="entry name" value="Sig_transdc_His_kin_internal"/>
</dbReference>
<evidence type="ECO:0000256" key="6">
    <source>
        <dbReference type="ARBA" id="ARBA00022741"/>
    </source>
</evidence>
<gene>
    <name evidence="14" type="ORF">H9753_03730</name>
</gene>
<proteinExistence type="predicted"/>
<dbReference type="Pfam" id="PF06580">
    <property type="entry name" value="His_kinase"/>
    <property type="match status" value="1"/>
</dbReference>
<keyword evidence="4" id="KW-0808">Transferase</keyword>
<evidence type="ECO:0000259" key="13">
    <source>
        <dbReference type="Pfam" id="PF06580"/>
    </source>
</evidence>
<dbReference type="GO" id="GO:0005886">
    <property type="term" value="C:plasma membrane"/>
    <property type="evidence" value="ECO:0007669"/>
    <property type="project" value="UniProtKB-SubCell"/>
</dbReference>
<sequence length="583" mass="67512">MRKDRKPFLKYRIHRKKFFYHLLTAVLLCVILLAGLLVFFSGSWENQYSQAVQKNFLEAEQRLGSIEAWSEAYIEEIYRNRNVMDDTKAMLNAETYDDYMKLRGENSKNYEYQLAYLPGKLKRLFVNPQANIRCITLEGENGVKTIWLDPVSNDMRLKFEQNDGQEAEPCYGDLAILIYTVRDSTAVSNVYGQMRLWVSSEDIFGELQADQMGVWEVLSQGEVLTGGEVTDKEKEWLEGNGGFRLSPVVFWRLESAQADYEYRAAVDYLTLLGRHESTLWVVIVALVLIAAGGVFVDYLGLRQDEKFLNYIMGTLETMEEGDFSRIRQRKFPVQQKENEYSLIASALRDVGLELETYIKTEYILKMKEQETEMRALQHQINPHFLYNTLEMIRSQSLQSGDIRTADAIEMLGALYRARMNKHKSIHLKEEFHYLELYLKIMQLRYGEGFLYQVELEPEVENVETLNFWLQPLAENFFSHGYDRASEFNLLIVTGHKEGDGVRIQVVDNGRGIDPQELETVRRNMYEGNDDPDADIGLRNVYMRLSYFYPEGFSMTIGNNEESGVGVSIFIPGKAVEDVHTFNS</sequence>
<comment type="caution">
    <text evidence="14">The sequence shown here is derived from an EMBL/GenBank/DDBJ whole genome shotgun (WGS) entry which is preliminary data.</text>
</comment>
<keyword evidence="8" id="KW-0067">ATP-binding</keyword>
<feature type="transmembrane region" description="Helical" evidence="12">
    <location>
        <begin position="279"/>
        <end position="301"/>
    </location>
</feature>
<dbReference type="PANTHER" id="PTHR34220">
    <property type="entry name" value="SENSOR HISTIDINE KINASE YPDA"/>
    <property type="match status" value="1"/>
</dbReference>
<evidence type="ECO:0000256" key="5">
    <source>
        <dbReference type="ARBA" id="ARBA00022692"/>
    </source>
</evidence>
<dbReference type="InterPro" id="IPR036890">
    <property type="entry name" value="HATPase_C_sf"/>
</dbReference>
<name>A0A9D2PN62_9FIRM</name>
<keyword evidence="3" id="KW-0597">Phosphoprotein</keyword>
<organism evidence="14 15">
    <name type="scientific">Candidatus Blautia merdavium</name>
    <dbReference type="NCBI Taxonomy" id="2838494"/>
    <lineage>
        <taxon>Bacteria</taxon>
        <taxon>Bacillati</taxon>
        <taxon>Bacillota</taxon>
        <taxon>Clostridia</taxon>
        <taxon>Lachnospirales</taxon>
        <taxon>Lachnospiraceae</taxon>
        <taxon>Blautia</taxon>
    </lineage>
</organism>
<keyword evidence="6" id="KW-0547">Nucleotide-binding</keyword>
<accession>A0A9D2PN62</accession>
<evidence type="ECO:0000256" key="8">
    <source>
        <dbReference type="ARBA" id="ARBA00022840"/>
    </source>
</evidence>
<evidence type="ECO:0000256" key="1">
    <source>
        <dbReference type="ARBA" id="ARBA00004651"/>
    </source>
</evidence>
<reference evidence="14" key="2">
    <citation type="submission" date="2021-04" db="EMBL/GenBank/DDBJ databases">
        <authorList>
            <person name="Gilroy R."/>
        </authorList>
    </citation>
    <scope>NUCLEOTIDE SEQUENCE</scope>
    <source>
        <strain evidence="14">ChiBcec2-3848</strain>
    </source>
</reference>
<keyword evidence="5 12" id="KW-0812">Transmembrane</keyword>
<keyword evidence="7 14" id="KW-0418">Kinase</keyword>
<dbReference type="SUPFAM" id="SSF55874">
    <property type="entry name" value="ATPase domain of HSP90 chaperone/DNA topoisomerase II/histidine kinase"/>
    <property type="match status" value="1"/>
</dbReference>
<evidence type="ECO:0000256" key="3">
    <source>
        <dbReference type="ARBA" id="ARBA00022553"/>
    </source>
</evidence>
<evidence type="ECO:0000256" key="2">
    <source>
        <dbReference type="ARBA" id="ARBA00022475"/>
    </source>
</evidence>
<keyword evidence="2" id="KW-1003">Cell membrane</keyword>
<evidence type="ECO:0000256" key="10">
    <source>
        <dbReference type="ARBA" id="ARBA00023012"/>
    </source>
</evidence>
<dbReference type="InterPro" id="IPR050640">
    <property type="entry name" value="Bact_2-comp_sensor_kinase"/>
</dbReference>
<feature type="domain" description="Signal transduction histidine kinase internal region" evidence="13">
    <location>
        <begin position="372"/>
        <end position="447"/>
    </location>
</feature>
<dbReference type="EMBL" id="DWVZ01000047">
    <property type="protein sequence ID" value="HJC62717.1"/>
    <property type="molecule type" value="Genomic_DNA"/>
</dbReference>
<evidence type="ECO:0000256" key="9">
    <source>
        <dbReference type="ARBA" id="ARBA00022989"/>
    </source>
</evidence>
<reference evidence="14" key="1">
    <citation type="journal article" date="2021" name="PeerJ">
        <title>Extensive microbial diversity within the chicken gut microbiome revealed by metagenomics and culture.</title>
        <authorList>
            <person name="Gilroy R."/>
            <person name="Ravi A."/>
            <person name="Getino M."/>
            <person name="Pursley I."/>
            <person name="Horton D.L."/>
            <person name="Alikhan N.F."/>
            <person name="Baker D."/>
            <person name="Gharbi K."/>
            <person name="Hall N."/>
            <person name="Watson M."/>
            <person name="Adriaenssens E.M."/>
            <person name="Foster-Nyarko E."/>
            <person name="Jarju S."/>
            <person name="Secka A."/>
            <person name="Antonio M."/>
            <person name="Oren A."/>
            <person name="Chaudhuri R.R."/>
            <person name="La Ragione R."/>
            <person name="Hildebrand F."/>
            <person name="Pallen M.J."/>
        </authorList>
    </citation>
    <scope>NUCLEOTIDE SEQUENCE</scope>
    <source>
        <strain evidence="14">ChiBcec2-3848</strain>
    </source>
</reference>
<protein>
    <submittedName>
        <fullName evidence="14">Histidine kinase</fullName>
    </submittedName>
</protein>